<dbReference type="PANTHER" id="PTHR36456">
    <property type="entry name" value="UPF0232 PROTEIN SCO3875"/>
    <property type="match status" value="1"/>
</dbReference>
<dbReference type="Proteomes" id="UP000321168">
    <property type="component" value="Unassembled WGS sequence"/>
</dbReference>
<name>A0A5C6UU81_9FLAO</name>
<keyword evidence="2" id="KW-1185">Reference proteome</keyword>
<dbReference type="EMBL" id="VORB01000010">
    <property type="protein sequence ID" value="TXC76170.1"/>
    <property type="molecule type" value="Genomic_DNA"/>
</dbReference>
<protein>
    <submittedName>
        <fullName evidence="1">DUF721 domain-containing protein</fullName>
    </submittedName>
</protein>
<evidence type="ECO:0000313" key="1">
    <source>
        <dbReference type="EMBL" id="TXC76170.1"/>
    </source>
</evidence>
<evidence type="ECO:0000313" key="2">
    <source>
        <dbReference type="Proteomes" id="UP000321168"/>
    </source>
</evidence>
<reference evidence="1 2" key="1">
    <citation type="submission" date="2019-08" db="EMBL/GenBank/DDBJ databases">
        <title>Genome of Luteibaculum oceani JCM 18817.</title>
        <authorList>
            <person name="Bowman J.P."/>
        </authorList>
    </citation>
    <scope>NUCLEOTIDE SEQUENCE [LARGE SCALE GENOMIC DNA]</scope>
    <source>
        <strain evidence="1 2">JCM 18817</strain>
    </source>
</reference>
<dbReference type="OrthoDB" id="9804942at2"/>
<gene>
    <name evidence="1" type="ORF">FRX97_10485</name>
</gene>
<comment type="caution">
    <text evidence="1">The sequence shown here is derived from an EMBL/GenBank/DDBJ whole genome shotgun (WGS) entry which is preliminary data.</text>
</comment>
<dbReference type="InterPro" id="IPR007922">
    <property type="entry name" value="DciA-like"/>
</dbReference>
<dbReference type="AlphaFoldDB" id="A0A5C6UU81"/>
<dbReference type="PANTHER" id="PTHR36456:SF1">
    <property type="entry name" value="UPF0232 PROTEIN SCO3875"/>
    <property type="match status" value="1"/>
</dbReference>
<sequence length="102" mass="11867">MLFTLSIKRQNSEPLGAVIKRLLKAYRLNDKYYKVAIEEEWKQLMGPLITKHTESIYYKEGKLVIKLSSAVLRQELSFGKEKIMRSINKALGEPIIKTVELR</sequence>
<accession>A0A5C6UU81</accession>
<dbReference type="Pfam" id="PF05258">
    <property type="entry name" value="DciA"/>
    <property type="match status" value="1"/>
</dbReference>
<organism evidence="1 2">
    <name type="scientific">Luteibaculum oceani</name>
    <dbReference type="NCBI Taxonomy" id="1294296"/>
    <lineage>
        <taxon>Bacteria</taxon>
        <taxon>Pseudomonadati</taxon>
        <taxon>Bacteroidota</taxon>
        <taxon>Flavobacteriia</taxon>
        <taxon>Flavobacteriales</taxon>
        <taxon>Luteibaculaceae</taxon>
        <taxon>Luteibaculum</taxon>
    </lineage>
</organism>
<proteinExistence type="predicted"/>